<organism evidence="1">
    <name type="scientific">Albugo laibachii Nc14</name>
    <dbReference type="NCBI Taxonomy" id="890382"/>
    <lineage>
        <taxon>Eukaryota</taxon>
        <taxon>Sar</taxon>
        <taxon>Stramenopiles</taxon>
        <taxon>Oomycota</taxon>
        <taxon>Peronosporomycetes</taxon>
        <taxon>Albuginales</taxon>
        <taxon>Albuginaceae</taxon>
        <taxon>Albugo</taxon>
    </lineage>
</organism>
<gene>
    <name evidence="1" type="primary">AlNc14C29G2761</name>
    <name evidence="1" type="ORF">ALNC14_031880</name>
</gene>
<dbReference type="AlphaFoldDB" id="F0W7E5"/>
<name>F0W7E5_9STRA</name>
<dbReference type="EMBL" id="FR824074">
    <property type="protein sequence ID" value="CCA17045.1"/>
    <property type="molecule type" value="Genomic_DNA"/>
</dbReference>
<evidence type="ECO:0000313" key="1">
    <source>
        <dbReference type="EMBL" id="CCA17045.1"/>
    </source>
</evidence>
<reference evidence="1" key="2">
    <citation type="submission" date="2011-02" db="EMBL/GenBank/DDBJ databases">
        <authorList>
            <person name="MacLean D."/>
        </authorList>
    </citation>
    <scope>NUCLEOTIDE SEQUENCE</scope>
</reference>
<reference evidence="1" key="1">
    <citation type="journal article" date="2011" name="PLoS Biol.">
        <title>Gene gain and loss during evolution of obligate parasitism in the white rust pathogen of Arabidopsis thaliana.</title>
        <authorList>
            <person name="Kemen E."/>
            <person name="Gardiner A."/>
            <person name="Schultz-Larsen T."/>
            <person name="Kemen A.C."/>
            <person name="Balmuth A.L."/>
            <person name="Robert-Seilaniantz A."/>
            <person name="Bailey K."/>
            <person name="Holub E."/>
            <person name="Studholme D.J."/>
            <person name="Maclean D."/>
            <person name="Jones J.D."/>
        </authorList>
    </citation>
    <scope>NUCLEOTIDE SEQUENCE</scope>
</reference>
<protein>
    <submittedName>
        <fullName evidence="1">AlNc14C29G2761 protein</fullName>
    </submittedName>
</protein>
<sequence length="200" mass="22594">MGQAPELGVHGQRLPDYHYPDRGIQHSGFVHPERQIEGVPDSQQRSGFIEWGKEFVRQISFSEHACRFSWYEDIKVDVLDERLAGTAQKYYRRQLENPVDFNSECLTAASDGDPLRITNQGSVVITVKALGVRNTVRLLDVQYAENLKRYIISYGGVAVMDVDRGNDVFFVGVYDDKFRGCGSTTDGIMTVLARSEHESD</sequence>
<accession>F0W7E5</accession>
<dbReference type="HOGENOM" id="CLU_1368391_0_0_1"/>
<proteinExistence type="predicted"/>